<dbReference type="Proteomes" id="UP000039865">
    <property type="component" value="Unassembled WGS sequence"/>
</dbReference>
<dbReference type="AlphaFoldDB" id="A0A078ALN1"/>
<evidence type="ECO:0000313" key="1">
    <source>
        <dbReference type="EMBL" id="CDW82317.1"/>
    </source>
</evidence>
<name>A0A078ALN1_STYLE</name>
<accession>A0A078ALN1</accession>
<dbReference type="InParanoid" id="A0A078ALN1"/>
<proteinExistence type="predicted"/>
<protein>
    <submittedName>
        <fullName evidence="1">Uncharacterized protein</fullName>
    </submittedName>
</protein>
<evidence type="ECO:0000313" key="2">
    <source>
        <dbReference type="Proteomes" id="UP000039865"/>
    </source>
</evidence>
<keyword evidence="2" id="KW-1185">Reference proteome</keyword>
<gene>
    <name evidence="1" type="primary">Contig6597.g7057</name>
    <name evidence="1" type="ORF">STYLEM_11347</name>
</gene>
<sequence>MKKQGLRHCFKSRIYNQNICNGVDIAISPKTMISNLKIISFQYSDIMRHWSSTYHLKNMRRFMFHQNGFKLKLNLTDQLTTRIDTEINSKGSHRFKQLGYYPITTGYQRQKWIYCLNYKQPEQSRGSPFYFLIKQIQQL</sequence>
<dbReference type="EMBL" id="CCKQ01010801">
    <property type="protein sequence ID" value="CDW82317.1"/>
    <property type="molecule type" value="Genomic_DNA"/>
</dbReference>
<organism evidence="1 2">
    <name type="scientific">Stylonychia lemnae</name>
    <name type="common">Ciliate</name>
    <dbReference type="NCBI Taxonomy" id="5949"/>
    <lineage>
        <taxon>Eukaryota</taxon>
        <taxon>Sar</taxon>
        <taxon>Alveolata</taxon>
        <taxon>Ciliophora</taxon>
        <taxon>Intramacronucleata</taxon>
        <taxon>Spirotrichea</taxon>
        <taxon>Stichotrichia</taxon>
        <taxon>Sporadotrichida</taxon>
        <taxon>Oxytrichidae</taxon>
        <taxon>Stylonychinae</taxon>
        <taxon>Stylonychia</taxon>
    </lineage>
</organism>
<reference evidence="1 2" key="1">
    <citation type="submission" date="2014-06" db="EMBL/GenBank/DDBJ databases">
        <authorList>
            <person name="Swart Estienne"/>
        </authorList>
    </citation>
    <scope>NUCLEOTIDE SEQUENCE [LARGE SCALE GENOMIC DNA]</scope>
    <source>
        <strain evidence="1 2">130c</strain>
    </source>
</reference>